<keyword evidence="3 10" id="KW-0349">Heme</keyword>
<keyword evidence="7" id="KW-0376">Hydrogen peroxide</keyword>
<dbReference type="SUPFAM" id="SSF56634">
    <property type="entry name" value="Heme-dependent catalase-like"/>
    <property type="match status" value="1"/>
</dbReference>
<evidence type="ECO:0000256" key="4">
    <source>
        <dbReference type="ARBA" id="ARBA00022723"/>
    </source>
</evidence>
<evidence type="ECO:0000256" key="8">
    <source>
        <dbReference type="ARBA" id="ARBA00044729"/>
    </source>
</evidence>
<dbReference type="GO" id="GO:0005739">
    <property type="term" value="C:mitochondrion"/>
    <property type="evidence" value="ECO:0007669"/>
    <property type="project" value="TreeGrafter"/>
</dbReference>
<keyword evidence="4 10" id="KW-0479">Metal-binding</keyword>
<dbReference type="InterPro" id="IPR024708">
    <property type="entry name" value="Catalase_AS"/>
</dbReference>
<feature type="active site" evidence="9">
    <location>
        <position position="96"/>
    </location>
</feature>
<evidence type="ECO:0000256" key="1">
    <source>
        <dbReference type="ARBA" id="ARBA00005329"/>
    </source>
</evidence>
<evidence type="ECO:0000256" key="10">
    <source>
        <dbReference type="PIRSR" id="PIRSR038928-2"/>
    </source>
</evidence>
<dbReference type="InterPro" id="IPR024711">
    <property type="entry name" value="Catalase_clade1/3"/>
</dbReference>
<dbReference type="RefSeq" id="XP_040626665.1">
    <property type="nucleotide sequence ID" value="XM_040773386.1"/>
</dbReference>
<dbReference type="CDD" id="cd08157">
    <property type="entry name" value="catalase_fungal"/>
    <property type="match status" value="1"/>
</dbReference>
<accession>M5G7L5</accession>
<dbReference type="FunFam" id="2.40.180.10:FF:000001">
    <property type="entry name" value="Catalase"/>
    <property type="match status" value="1"/>
</dbReference>
<comment type="function">
    <text evidence="8">Catalyzes the degradation of hydrogen peroxide (H(2)O(2)) generated by peroxisomal oxidases to water and oxygen, thereby protecting cells from the toxic effects of hydrogen peroxide.</text>
</comment>
<dbReference type="InterPro" id="IPR020835">
    <property type="entry name" value="Catalase_sf"/>
</dbReference>
<dbReference type="PRINTS" id="PR00067">
    <property type="entry name" value="CATALASE"/>
</dbReference>
<gene>
    <name evidence="12" type="ORF">DACRYDRAFT_23774</name>
</gene>
<sequence length="551" mass="61737">MTSLRAASSRVAFVQRTRFPLARRTLTSYTTRNMPSQQVFNTKDGATYTTSNGAPVQEPYAAGRVGTFGPLAIQDFHHIDLLSHFDRERIPERVVHAKGAGAHGYFEVTHDVTDICMADLFSKVGNKANLTMRFSTVGGESGSADTARDPRGFAIKLRTQQGNWDWVFNNTPVFFIRDPAKFPHFIHTQKRDPQTHLKDVDMFWDYLSQNPESAHQVLILFSDRGTPDGFAHQHGYSGHTYKWVNAKGEFVYVQIHVIADKGFKTLNNEQAGQLAGDNPDYGTQELFEMIEKGDYPSWTVSVQTMTAEQAEKFRYSVLDLTKIWPHSDYPLRPVGKIVLNENPQNYFAEIEQVAFSPSHMVPGAEPSADPVLQSRLYSYPDTHRHRLGTNYQQLPVNAPVCPVANFQRDGAMAFNNQGSRPNYQSSIQPLTYKKSAYTTASHEQFLGASILDLSFMTELDWEQPRALYQKVMNDKERAATIHNLSVHMKNIKSKVVLERQLSVWAAIDQSLADGISKTLGVPTVAPMKVAPASAALRYQAYAGKSAKGLPN</sequence>
<feature type="binding site" description="axial binding residue" evidence="10">
    <location>
        <position position="379"/>
    </location>
    <ligand>
        <name>heme</name>
        <dbReference type="ChEBI" id="CHEBI:30413"/>
    </ligand>
    <ligandPart>
        <name>Fe</name>
        <dbReference type="ChEBI" id="CHEBI:18248"/>
    </ligandPart>
</feature>
<dbReference type="PANTHER" id="PTHR11465">
    <property type="entry name" value="CATALASE"/>
    <property type="match status" value="1"/>
</dbReference>
<dbReference type="InterPro" id="IPR011614">
    <property type="entry name" value="Catalase_core"/>
</dbReference>
<feature type="active site" evidence="9">
    <location>
        <position position="169"/>
    </location>
</feature>
<dbReference type="EMBL" id="JH795869">
    <property type="protein sequence ID" value="EJT99767.1"/>
    <property type="molecule type" value="Genomic_DNA"/>
</dbReference>
<dbReference type="AlphaFoldDB" id="M5G7L5"/>
<dbReference type="GO" id="GO:0004096">
    <property type="term" value="F:catalase activity"/>
    <property type="evidence" value="ECO:0007669"/>
    <property type="project" value="UniProtKB-EC"/>
</dbReference>
<dbReference type="PANTHER" id="PTHR11465:SF62">
    <property type="entry name" value="CATALASE T"/>
    <property type="match status" value="1"/>
</dbReference>
<dbReference type="OMA" id="KFRWNVF"/>
<dbReference type="Gene3D" id="2.40.180.10">
    <property type="entry name" value="Catalase core domain"/>
    <property type="match status" value="1"/>
</dbReference>
<dbReference type="InterPro" id="IPR010582">
    <property type="entry name" value="Catalase_immune_responsive"/>
</dbReference>
<dbReference type="GO" id="GO:0005777">
    <property type="term" value="C:peroxisome"/>
    <property type="evidence" value="ECO:0007669"/>
    <property type="project" value="TreeGrafter"/>
</dbReference>
<evidence type="ECO:0000256" key="6">
    <source>
        <dbReference type="ARBA" id="ARBA00023004"/>
    </source>
</evidence>
<dbReference type="PROSITE" id="PS00438">
    <property type="entry name" value="CATALASE_2"/>
    <property type="match status" value="1"/>
</dbReference>
<evidence type="ECO:0000313" key="12">
    <source>
        <dbReference type="EMBL" id="EJT99767.1"/>
    </source>
</evidence>
<dbReference type="GeneID" id="63688448"/>
<evidence type="ECO:0000256" key="7">
    <source>
        <dbReference type="ARBA" id="ARBA00023324"/>
    </source>
</evidence>
<feature type="domain" description="Catalase core" evidence="11">
    <location>
        <begin position="49"/>
        <end position="431"/>
    </location>
</feature>
<dbReference type="GO" id="GO:0042744">
    <property type="term" value="P:hydrogen peroxide catabolic process"/>
    <property type="evidence" value="ECO:0007669"/>
    <property type="project" value="UniProtKB-KW"/>
</dbReference>
<keyword evidence="6 10" id="KW-0408">Iron</keyword>
<evidence type="ECO:0000256" key="5">
    <source>
        <dbReference type="ARBA" id="ARBA00023002"/>
    </source>
</evidence>
<keyword evidence="13" id="KW-1185">Reference proteome</keyword>
<keyword evidence="5" id="KW-0560">Oxidoreductase</keyword>
<comment type="cofactor">
    <cofactor evidence="10">
        <name>heme</name>
        <dbReference type="ChEBI" id="CHEBI:30413"/>
    </cofactor>
</comment>
<dbReference type="Pfam" id="PF06628">
    <property type="entry name" value="Catalase-rel"/>
    <property type="match status" value="1"/>
</dbReference>
<dbReference type="SMART" id="SM01060">
    <property type="entry name" value="Catalase"/>
    <property type="match status" value="1"/>
</dbReference>
<dbReference type="OrthoDB" id="6880011at2759"/>
<dbReference type="GO" id="GO:0020037">
    <property type="term" value="F:heme binding"/>
    <property type="evidence" value="ECO:0007669"/>
    <property type="project" value="InterPro"/>
</dbReference>
<evidence type="ECO:0000256" key="9">
    <source>
        <dbReference type="PIRSR" id="PIRSR038928-1"/>
    </source>
</evidence>
<dbReference type="InterPro" id="IPR018028">
    <property type="entry name" value="Catalase"/>
</dbReference>
<dbReference type="PROSITE" id="PS51402">
    <property type="entry name" value="CATALASE_3"/>
    <property type="match status" value="1"/>
</dbReference>
<comment type="similarity">
    <text evidence="1">Belongs to the catalase family.</text>
</comment>
<protein>
    <submittedName>
        <fullName evidence="12">Catalase</fullName>
    </submittedName>
</protein>
<keyword evidence="2" id="KW-0575">Peroxidase</keyword>
<dbReference type="Pfam" id="PF00199">
    <property type="entry name" value="Catalase"/>
    <property type="match status" value="1"/>
</dbReference>
<evidence type="ECO:0000256" key="3">
    <source>
        <dbReference type="ARBA" id="ARBA00022617"/>
    </source>
</evidence>
<reference evidence="12 13" key="1">
    <citation type="journal article" date="2012" name="Science">
        <title>The Paleozoic origin of enzymatic lignin decomposition reconstructed from 31 fungal genomes.</title>
        <authorList>
            <person name="Floudas D."/>
            <person name="Binder M."/>
            <person name="Riley R."/>
            <person name="Barry K."/>
            <person name="Blanchette R.A."/>
            <person name="Henrissat B."/>
            <person name="Martinez A.T."/>
            <person name="Otillar R."/>
            <person name="Spatafora J.W."/>
            <person name="Yadav J.S."/>
            <person name="Aerts A."/>
            <person name="Benoit I."/>
            <person name="Boyd A."/>
            <person name="Carlson A."/>
            <person name="Copeland A."/>
            <person name="Coutinho P.M."/>
            <person name="de Vries R.P."/>
            <person name="Ferreira P."/>
            <person name="Findley K."/>
            <person name="Foster B."/>
            <person name="Gaskell J."/>
            <person name="Glotzer D."/>
            <person name="Gorecki P."/>
            <person name="Heitman J."/>
            <person name="Hesse C."/>
            <person name="Hori C."/>
            <person name="Igarashi K."/>
            <person name="Jurgens J.A."/>
            <person name="Kallen N."/>
            <person name="Kersten P."/>
            <person name="Kohler A."/>
            <person name="Kuees U."/>
            <person name="Kumar T.K.A."/>
            <person name="Kuo A."/>
            <person name="LaButti K."/>
            <person name="Larrondo L.F."/>
            <person name="Lindquist E."/>
            <person name="Ling A."/>
            <person name="Lombard V."/>
            <person name="Lucas S."/>
            <person name="Lundell T."/>
            <person name="Martin R."/>
            <person name="McLaughlin D.J."/>
            <person name="Morgenstern I."/>
            <person name="Morin E."/>
            <person name="Murat C."/>
            <person name="Nagy L.G."/>
            <person name="Nolan M."/>
            <person name="Ohm R.A."/>
            <person name="Patyshakuliyeva A."/>
            <person name="Rokas A."/>
            <person name="Ruiz-Duenas F.J."/>
            <person name="Sabat G."/>
            <person name="Salamov A."/>
            <person name="Samejima M."/>
            <person name="Schmutz J."/>
            <person name="Slot J.C."/>
            <person name="St John F."/>
            <person name="Stenlid J."/>
            <person name="Sun H."/>
            <person name="Sun S."/>
            <person name="Syed K."/>
            <person name="Tsang A."/>
            <person name="Wiebenga A."/>
            <person name="Young D."/>
            <person name="Pisabarro A."/>
            <person name="Eastwood D.C."/>
            <person name="Martin F."/>
            <person name="Cullen D."/>
            <person name="Grigoriev I.V."/>
            <person name="Hibbett D.S."/>
        </authorList>
    </citation>
    <scope>NUCLEOTIDE SEQUENCE [LARGE SCALE GENOMIC DNA]</scope>
    <source>
        <strain evidence="12 13">DJM-731 SS1</strain>
    </source>
</reference>
<name>M5G7L5_DACPD</name>
<dbReference type="STRING" id="1858805.M5G7L5"/>
<dbReference type="GO" id="GO:0046872">
    <property type="term" value="F:metal ion binding"/>
    <property type="evidence" value="ECO:0007669"/>
    <property type="project" value="UniProtKB-KW"/>
</dbReference>
<evidence type="ECO:0000313" key="13">
    <source>
        <dbReference type="Proteomes" id="UP000030653"/>
    </source>
</evidence>
<proteinExistence type="inferred from homology"/>
<dbReference type="GO" id="GO:0042542">
    <property type="term" value="P:response to hydrogen peroxide"/>
    <property type="evidence" value="ECO:0007669"/>
    <property type="project" value="TreeGrafter"/>
</dbReference>
<evidence type="ECO:0000259" key="11">
    <source>
        <dbReference type="SMART" id="SM01060"/>
    </source>
</evidence>
<evidence type="ECO:0000256" key="2">
    <source>
        <dbReference type="ARBA" id="ARBA00022559"/>
    </source>
</evidence>
<organism evidence="12 13">
    <name type="scientific">Dacryopinax primogenitus (strain DJM 731)</name>
    <name type="common">Brown rot fungus</name>
    <dbReference type="NCBI Taxonomy" id="1858805"/>
    <lineage>
        <taxon>Eukaryota</taxon>
        <taxon>Fungi</taxon>
        <taxon>Dikarya</taxon>
        <taxon>Basidiomycota</taxon>
        <taxon>Agaricomycotina</taxon>
        <taxon>Dacrymycetes</taxon>
        <taxon>Dacrymycetales</taxon>
        <taxon>Dacrymycetaceae</taxon>
        <taxon>Dacryopinax</taxon>
    </lineage>
</organism>
<dbReference type="HOGENOM" id="CLU_010645_2_0_1"/>
<dbReference type="Proteomes" id="UP000030653">
    <property type="component" value="Unassembled WGS sequence"/>
</dbReference>
<dbReference type="PIRSF" id="PIRSF038928">
    <property type="entry name" value="Catalase_clade1-3"/>
    <property type="match status" value="1"/>
</dbReference>